<dbReference type="InterPro" id="IPR012441">
    <property type="entry name" value="DUF1643"/>
</dbReference>
<dbReference type="Pfam" id="PF07799">
    <property type="entry name" value="DUF1643"/>
    <property type="match status" value="1"/>
</dbReference>
<accession>A0A6J5ZUV4</accession>
<sequence length="92" mass="9963">MFANLFAARHNKPSGLRATADPVGPHNDAILRELSQLARQTYVAWGADGDMLARAAAVVPLLREPHCLGVTASGQPRHPLYVRGDVATRPWP</sequence>
<reference evidence="1" key="1">
    <citation type="submission" date="2020-05" db="EMBL/GenBank/DDBJ databases">
        <authorList>
            <person name="Chiriac C."/>
            <person name="Salcher M."/>
            <person name="Ghai R."/>
            <person name="Kavagutti S V."/>
        </authorList>
    </citation>
    <scope>NUCLEOTIDE SEQUENCE</scope>
</reference>
<dbReference type="AlphaFoldDB" id="A0A6J5ZUV4"/>
<protein>
    <submittedName>
        <fullName evidence="1">Unannotated protein</fullName>
    </submittedName>
</protein>
<name>A0A6J5ZUV4_9ZZZZ</name>
<evidence type="ECO:0000313" key="1">
    <source>
        <dbReference type="EMBL" id="CAB4345026.1"/>
    </source>
</evidence>
<organism evidence="1">
    <name type="scientific">freshwater metagenome</name>
    <dbReference type="NCBI Taxonomy" id="449393"/>
    <lineage>
        <taxon>unclassified sequences</taxon>
        <taxon>metagenomes</taxon>
        <taxon>ecological metagenomes</taxon>
    </lineage>
</organism>
<proteinExistence type="predicted"/>
<dbReference type="EMBL" id="CAESAO010000088">
    <property type="protein sequence ID" value="CAB4345026.1"/>
    <property type="molecule type" value="Genomic_DNA"/>
</dbReference>
<gene>
    <name evidence="1" type="ORF">UFOPK3522_01029</name>
</gene>